<sequence length="117" mass="13521">MKYHFSYDVINYEKDFGSYDEARRYMLCVLSNTGFVDIASYNASTFIIEYDKDTSTLPDYLHTNLSKYFYYSLSLVGKQAEGTEMINHHPDMGLDIKVKKEIRNLDCSGLGKEISNN</sequence>
<gene>
    <name evidence="1" type="ORF">EPI11_10300</name>
</gene>
<dbReference type="OrthoDB" id="1275040at2"/>
<keyword evidence="2" id="KW-1185">Reference proteome</keyword>
<dbReference type="RefSeq" id="WP_128389886.1">
    <property type="nucleotide sequence ID" value="NZ_SBII01000006.1"/>
</dbReference>
<evidence type="ECO:0000313" key="1">
    <source>
        <dbReference type="EMBL" id="RWX00259.1"/>
    </source>
</evidence>
<evidence type="ECO:0000313" key="2">
    <source>
        <dbReference type="Proteomes" id="UP000287527"/>
    </source>
</evidence>
<organism evidence="1 2">
    <name type="scientific">Flavobacterium cerinum</name>
    <dbReference type="NCBI Taxonomy" id="2502784"/>
    <lineage>
        <taxon>Bacteria</taxon>
        <taxon>Pseudomonadati</taxon>
        <taxon>Bacteroidota</taxon>
        <taxon>Flavobacteriia</taxon>
        <taxon>Flavobacteriales</taxon>
        <taxon>Flavobacteriaceae</taxon>
        <taxon>Flavobacterium</taxon>
    </lineage>
</organism>
<dbReference type="Proteomes" id="UP000287527">
    <property type="component" value="Unassembled WGS sequence"/>
</dbReference>
<proteinExistence type="predicted"/>
<protein>
    <submittedName>
        <fullName evidence="1">Uncharacterized protein</fullName>
    </submittedName>
</protein>
<reference evidence="1 2" key="1">
    <citation type="submission" date="2019-01" db="EMBL/GenBank/DDBJ databases">
        <title>Flavobacterium sp. nov.,isolated from freshwater.</title>
        <authorList>
            <person name="Zhang R."/>
            <person name="Du Z.-J."/>
        </authorList>
    </citation>
    <scope>NUCLEOTIDE SEQUENCE [LARGE SCALE GENOMIC DNA]</scope>
    <source>
        <strain evidence="1 2">1E403</strain>
    </source>
</reference>
<name>A0A3S4T1A0_9FLAO</name>
<comment type="caution">
    <text evidence="1">The sequence shown here is derived from an EMBL/GenBank/DDBJ whole genome shotgun (WGS) entry which is preliminary data.</text>
</comment>
<dbReference type="AlphaFoldDB" id="A0A3S4T1A0"/>
<dbReference type="EMBL" id="SBII01000006">
    <property type="protein sequence ID" value="RWX00259.1"/>
    <property type="molecule type" value="Genomic_DNA"/>
</dbReference>
<accession>A0A3S4T1A0</accession>